<name>A0A0U2MWL8_9BACL</name>
<sequence length="214" mass="24628">MSTWLSLSNLRGYRTSPEFPIYLDGDGAIANISWVSSEPIGTKLWIETRLTFNDGFTWTDWKLCVNGGYIPDINSQTALQHAKIQFRAFLETNDKNTTPSLNEVVFFFEPVIYFSNDGDVKIRPEIWITKIGNGDFSIINTSNGNEEFKFIDLIDQETVYVNGEREQIETSLAATYRYANFNDNYLELPTGENVLRVIGDAKIQFRYRYRLLQG</sequence>
<keyword evidence="3" id="KW-1185">Reference proteome</keyword>
<dbReference type="KEGG" id="pnp:IJ22_19450"/>
<reference evidence="3" key="1">
    <citation type="submission" date="2015-12" db="EMBL/GenBank/DDBJ databases">
        <title>Complete genome sequences of two moderately thermophilic Paenibacillus species.</title>
        <authorList>
            <person name="Butler R.III."/>
            <person name="Wang J."/>
            <person name="Stark B.C."/>
            <person name="Pombert J.-F."/>
        </authorList>
    </citation>
    <scope>NUCLEOTIDE SEQUENCE [LARGE SCALE GENOMIC DNA]</scope>
    <source>
        <strain evidence="3">32O-Y</strain>
    </source>
</reference>
<dbReference type="STRING" id="162209.IJ22_19450"/>
<dbReference type="AlphaFoldDB" id="A0A0U2MWL8"/>
<gene>
    <name evidence="2" type="ORF">IJ22_19450</name>
</gene>
<dbReference type="Pfam" id="PF20753">
    <property type="entry name" value="DUF6558_C"/>
    <property type="match status" value="1"/>
</dbReference>
<protein>
    <recommendedName>
        <fullName evidence="1">Phage tail-like C-terminal domain-containing protein</fullName>
    </recommendedName>
</protein>
<evidence type="ECO:0000259" key="1">
    <source>
        <dbReference type="Pfam" id="PF20753"/>
    </source>
</evidence>
<dbReference type="RefSeq" id="WP_062408622.1">
    <property type="nucleotide sequence ID" value="NZ_CP013652.1"/>
</dbReference>
<dbReference type="InterPro" id="IPR048276">
    <property type="entry name" value="Phage_tail-like_C"/>
</dbReference>
<organism evidence="2 3">
    <name type="scientific">Paenibacillus naphthalenovorans</name>
    <dbReference type="NCBI Taxonomy" id="162209"/>
    <lineage>
        <taxon>Bacteria</taxon>
        <taxon>Bacillati</taxon>
        <taxon>Bacillota</taxon>
        <taxon>Bacilli</taxon>
        <taxon>Bacillales</taxon>
        <taxon>Paenibacillaceae</taxon>
        <taxon>Paenibacillus</taxon>
    </lineage>
</organism>
<accession>A0A0U2MWL8</accession>
<dbReference type="PATRIC" id="fig|162209.4.peg.2060"/>
<feature type="domain" description="Phage tail-like C-terminal" evidence="1">
    <location>
        <begin position="117"/>
        <end position="207"/>
    </location>
</feature>
<dbReference type="OrthoDB" id="2587378at2"/>
<evidence type="ECO:0000313" key="3">
    <source>
        <dbReference type="Proteomes" id="UP000061660"/>
    </source>
</evidence>
<reference evidence="2 3" key="2">
    <citation type="journal article" date="2016" name="Genome Announc.">
        <title>Complete Genome Sequences of Two Interactive Moderate Thermophiles, Paenibacillus napthalenovorans 32O-Y and Paenibacillus sp. 32O-W.</title>
        <authorList>
            <person name="Butler R.R.III."/>
            <person name="Wang J."/>
            <person name="Stark B.C."/>
            <person name="Pombert J.F."/>
        </authorList>
    </citation>
    <scope>NUCLEOTIDE SEQUENCE [LARGE SCALE GENOMIC DNA]</scope>
    <source>
        <strain evidence="2 3">32O-Y</strain>
    </source>
</reference>
<evidence type="ECO:0000313" key="2">
    <source>
        <dbReference type="EMBL" id="ALS22319.1"/>
    </source>
</evidence>
<dbReference type="Proteomes" id="UP000061660">
    <property type="component" value="Chromosome"/>
</dbReference>
<dbReference type="EMBL" id="CP013652">
    <property type="protein sequence ID" value="ALS22319.1"/>
    <property type="molecule type" value="Genomic_DNA"/>
</dbReference>
<proteinExistence type="predicted"/>